<name>X6LGJ2_RETFI</name>
<evidence type="ECO:0000313" key="2">
    <source>
        <dbReference type="EMBL" id="ETO00471.1"/>
    </source>
</evidence>
<evidence type="ECO:0000256" key="1">
    <source>
        <dbReference type="SAM" id="MobiDB-lite"/>
    </source>
</evidence>
<feature type="region of interest" description="Disordered" evidence="1">
    <location>
        <begin position="75"/>
        <end position="94"/>
    </location>
</feature>
<accession>X6LGJ2</accession>
<evidence type="ECO:0000313" key="3">
    <source>
        <dbReference type="Proteomes" id="UP000023152"/>
    </source>
</evidence>
<organism evidence="2 3">
    <name type="scientific">Reticulomyxa filosa</name>
    <dbReference type="NCBI Taxonomy" id="46433"/>
    <lineage>
        <taxon>Eukaryota</taxon>
        <taxon>Sar</taxon>
        <taxon>Rhizaria</taxon>
        <taxon>Retaria</taxon>
        <taxon>Foraminifera</taxon>
        <taxon>Monothalamids</taxon>
        <taxon>Reticulomyxidae</taxon>
        <taxon>Reticulomyxa</taxon>
    </lineage>
</organism>
<protein>
    <submittedName>
        <fullName evidence="2">Uncharacterized protein</fullName>
    </submittedName>
</protein>
<dbReference type="AlphaFoldDB" id="X6LGJ2"/>
<dbReference type="Proteomes" id="UP000023152">
    <property type="component" value="Unassembled WGS sequence"/>
</dbReference>
<feature type="non-terminal residue" evidence="2">
    <location>
        <position position="118"/>
    </location>
</feature>
<reference evidence="2 3" key="1">
    <citation type="journal article" date="2013" name="Curr. Biol.">
        <title>The Genome of the Foraminiferan Reticulomyxa filosa.</title>
        <authorList>
            <person name="Glockner G."/>
            <person name="Hulsmann N."/>
            <person name="Schleicher M."/>
            <person name="Noegel A.A."/>
            <person name="Eichinger L."/>
            <person name="Gallinger C."/>
            <person name="Pawlowski J."/>
            <person name="Sierra R."/>
            <person name="Euteneuer U."/>
            <person name="Pillet L."/>
            <person name="Moustafa A."/>
            <person name="Platzer M."/>
            <person name="Groth M."/>
            <person name="Szafranski K."/>
            <person name="Schliwa M."/>
        </authorList>
    </citation>
    <scope>NUCLEOTIDE SEQUENCE [LARGE SCALE GENOMIC DNA]</scope>
</reference>
<comment type="caution">
    <text evidence="2">The sequence shown here is derived from an EMBL/GenBank/DDBJ whole genome shotgun (WGS) entry which is preliminary data.</text>
</comment>
<proteinExistence type="predicted"/>
<sequence>MPKAKGGHARTVTRFCDEANISEADQLDLAEFIVAAHYLGTEANDQQLMEIFMDMEADIEGKEPREKLKELMDKVSQRYGKQSSSNEEHKGDDAAFKDKIMKQSVLFFVCMCVTITNN</sequence>
<keyword evidence="3" id="KW-1185">Reference proteome</keyword>
<dbReference type="EMBL" id="ASPP01040948">
    <property type="protein sequence ID" value="ETO00471.1"/>
    <property type="molecule type" value="Genomic_DNA"/>
</dbReference>
<gene>
    <name evidence="2" type="ORF">RFI_36973</name>
</gene>